<dbReference type="GO" id="GO:0004751">
    <property type="term" value="F:ribose-5-phosphate isomerase activity"/>
    <property type="evidence" value="ECO:0007669"/>
    <property type="project" value="UniProtKB-EC"/>
</dbReference>
<dbReference type="Gene3D" id="3.40.1400.10">
    <property type="entry name" value="Sugar-phosphate isomerase, RpiB/LacA/LacB"/>
    <property type="match status" value="1"/>
</dbReference>
<dbReference type="InterPro" id="IPR036569">
    <property type="entry name" value="RpiB_LacA_LacB_sf"/>
</dbReference>
<protein>
    <submittedName>
        <fullName evidence="4">Ribose 5-phosphate isomerase B</fullName>
        <ecNumber evidence="4">5.3.1.6</ecNumber>
    </submittedName>
</protein>
<dbReference type="Pfam" id="PF02502">
    <property type="entry name" value="LacAB_rpiB"/>
    <property type="match status" value="1"/>
</dbReference>
<dbReference type="KEGG" id="ttf:THTE_4377"/>
<dbReference type="SUPFAM" id="SSF89623">
    <property type="entry name" value="Ribose/Galactose isomerase RpiB/AlsB"/>
    <property type="match status" value="1"/>
</dbReference>
<dbReference type="GO" id="GO:0005975">
    <property type="term" value="P:carbohydrate metabolic process"/>
    <property type="evidence" value="ECO:0007669"/>
    <property type="project" value="InterPro"/>
</dbReference>
<dbReference type="InterPro" id="IPR051812">
    <property type="entry name" value="SPI_LacAB/RpiB"/>
</dbReference>
<dbReference type="PANTHER" id="PTHR43732">
    <property type="entry name" value="RIBOSE 5-PHOSPHATE ISOMERASE-RELATED"/>
    <property type="match status" value="1"/>
</dbReference>
<reference evidence="4 5" key="1">
    <citation type="journal article" name="Front. Microbiol.">
        <title>Sugar Metabolism of the First Thermophilic Planctomycete Thermogutta terrifontis: Comparative Genomic and Transcriptomic Approaches.</title>
        <authorList>
            <person name="Elcheninov A.G."/>
            <person name="Menzel P."/>
            <person name="Gudbergsdottir S.R."/>
            <person name="Slesarev A.I."/>
            <person name="Kadnikov V.V."/>
            <person name="Krogh A."/>
            <person name="Bonch-Osmolovskaya E.A."/>
            <person name="Peng X."/>
            <person name="Kublanov I.V."/>
        </authorList>
    </citation>
    <scope>NUCLEOTIDE SEQUENCE [LARGE SCALE GENOMIC DNA]</scope>
    <source>
        <strain evidence="4 5">R1</strain>
    </source>
</reference>
<dbReference type="EC" id="5.3.1.6" evidence="4"/>
<evidence type="ECO:0000313" key="4">
    <source>
        <dbReference type="EMBL" id="ASV76978.1"/>
    </source>
</evidence>
<gene>
    <name evidence="4" type="ORF">THTE_4377</name>
</gene>
<dbReference type="NCBIfam" id="TIGR00689">
    <property type="entry name" value="rpiB_lacA_lacB"/>
    <property type="match status" value="1"/>
</dbReference>
<dbReference type="NCBIfam" id="TIGR01120">
    <property type="entry name" value="rpiB"/>
    <property type="match status" value="1"/>
</dbReference>
<accession>A0A286RLY5</accession>
<evidence type="ECO:0000256" key="2">
    <source>
        <dbReference type="ARBA" id="ARBA00023235"/>
    </source>
</evidence>
<name>A0A286RLY5_9BACT</name>
<dbReference type="EMBL" id="CP018477">
    <property type="protein sequence ID" value="ASV76978.1"/>
    <property type="molecule type" value="Genomic_DNA"/>
</dbReference>
<dbReference type="PANTHER" id="PTHR43732:SF1">
    <property type="entry name" value="RIBOSE 5-PHOSPHATE ISOMERASE"/>
    <property type="match status" value="1"/>
</dbReference>
<dbReference type="AlphaFoldDB" id="A0A286RLY5"/>
<dbReference type="InterPro" id="IPR004785">
    <property type="entry name" value="RpiB"/>
</dbReference>
<dbReference type="InterPro" id="IPR003500">
    <property type="entry name" value="RpiB_LacA_LacB"/>
</dbReference>
<feature type="active site" description="Proton donor" evidence="3">
    <location>
        <position position="98"/>
    </location>
</feature>
<keyword evidence="5" id="KW-1185">Reference proteome</keyword>
<dbReference type="OrthoDB" id="1778624at2"/>
<dbReference type="PIRSF" id="PIRSF005384">
    <property type="entry name" value="RpiB_LacA_B"/>
    <property type="match status" value="1"/>
</dbReference>
<dbReference type="Proteomes" id="UP000215086">
    <property type="component" value="Chromosome"/>
</dbReference>
<sequence>MRIAIGSDHRGYSIRPKIVTFLKNIGHEVIDMGTFSQSPVDYPDIAEAVAKKVASGEADRGILFCGTGLGMCIAANKIPGVRAAPCHDDLTAELSRRHNDANVLCLSADLLGERLITRIVEVWLNTPFEGGRHARRVEKIAEIEKELLQECCSKANQAANNPSHQQQEDQTLQA</sequence>
<dbReference type="RefSeq" id="WP_095416629.1">
    <property type="nucleotide sequence ID" value="NZ_CP018477.1"/>
</dbReference>
<evidence type="ECO:0000313" key="5">
    <source>
        <dbReference type="Proteomes" id="UP000215086"/>
    </source>
</evidence>
<keyword evidence="2 4" id="KW-0413">Isomerase</keyword>
<proteinExistence type="inferred from homology"/>
<comment type="similarity">
    <text evidence="1">Belongs to the LacAB/RpiB family.</text>
</comment>
<evidence type="ECO:0000256" key="3">
    <source>
        <dbReference type="PIRSR" id="PIRSR005384-1"/>
    </source>
</evidence>
<evidence type="ECO:0000256" key="1">
    <source>
        <dbReference type="ARBA" id="ARBA00008754"/>
    </source>
</evidence>
<organism evidence="4 5">
    <name type="scientific">Thermogutta terrifontis</name>
    <dbReference type="NCBI Taxonomy" id="1331910"/>
    <lineage>
        <taxon>Bacteria</taxon>
        <taxon>Pseudomonadati</taxon>
        <taxon>Planctomycetota</taxon>
        <taxon>Planctomycetia</taxon>
        <taxon>Pirellulales</taxon>
        <taxon>Thermoguttaceae</taxon>
        <taxon>Thermogutta</taxon>
    </lineage>
</organism>
<dbReference type="NCBIfam" id="NF004051">
    <property type="entry name" value="PRK05571.1"/>
    <property type="match status" value="1"/>
</dbReference>
<feature type="active site" description="Proton acceptor" evidence="3">
    <location>
        <position position="65"/>
    </location>
</feature>